<sequence>MLNSVRKILTGSVLTPADVVLPDMLDIVLLRSSRRHAEIEEIIFPTHPDPDVVVLGASDIPSDSTVILEQSIPLLAKNKVFYQGQPILLAYSRDRNRAKEEISKIRVKYKELPAVLSIDNPSGNQIENVRTITRGKPGDTIDGKKIEGKVFISQETKPPVDADCSVVYLHNDTVNIITDCPWPALLRTAVAKACKIKENSIIIHQYSRENAYDADILSPIMASVYAAVIAIGTNQPARIFIPPIESSLYGSKSPAISFCYKAIINQNTIKELSVTASINTGYIAPFSREMVERCISLIVSRYRCKNMTITARTVRTNITPTGFFAGLIDSQLSSALETMIDSIAKKANLDPYELRLSLLTATGKKTHPAKATLEIIRKNTDFARKIYAYNYNKEHGYVRKGIGLSLASSWHGFITIPPKLKKYTLSLLMDVDGTIILETPYVPGDKLLPMEWKKTISTMLNTPIEKIKLHTTFEGSSSSCAPSFMGNNIAGITPLIEKICKKTQKQRFRTPLPIAVRITQSEKTDYTGPLGYIIPPVKTSWASCVAEVSKKETDMYPQIEKISIVIDAGKIINKRQLKKIIRQNSILALKQSISKNKDLSSNPESYLFAEEAFINTEIDIKFVASNRITPLPAANLPFSLIPSAITIALSQLYNKDISTIPVITGEEE</sequence>
<evidence type="ECO:0000256" key="2">
    <source>
        <dbReference type="ARBA" id="ARBA00023002"/>
    </source>
</evidence>
<dbReference type="SUPFAM" id="SSF56003">
    <property type="entry name" value="Molybdenum cofactor-binding domain"/>
    <property type="match status" value="1"/>
</dbReference>
<keyword evidence="1" id="KW-0500">Molybdenum</keyword>
<dbReference type="PANTHER" id="PTHR11908">
    <property type="entry name" value="XANTHINE DEHYDROGENASE"/>
    <property type="match status" value="1"/>
</dbReference>
<keyword evidence="5" id="KW-1185">Reference proteome</keyword>
<dbReference type="Pfam" id="PF02738">
    <property type="entry name" value="MoCoBD_1"/>
    <property type="match status" value="1"/>
</dbReference>
<dbReference type="SMART" id="SM01008">
    <property type="entry name" value="Ald_Xan_dh_C"/>
    <property type="match status" value="1"/>
</dbReference>
<evidence type="ECO:0000259" key="3">
    <source>
        <dbReference type="SMART" id="SM01008"/>
    </source>
</evidence>
<proteinExistence type="predicted"/>
<reference evidence="4 5" key="1">
    <citation type="submission" date="2024-03" db="EMBL/GenBank/DDBJ databases">
        <title>Ignisphaera cupida sp. nov., a hyperthermophilic hydrolytic archaeon from a hot spring of Kamchatka, and proposal of Ignisphaeraceae fam. nov.</title>
        <authorList>
            <person name="Podosokorskaya O.A."/>
            <person name="Elcheninov A.G."/>
            <person name="Maltseva A.I."/>
            <person name="Zayulina K.S."/>
            <person name="Novikov A."/>
            <person name="Merkel A.Y."/>
        </authorList>
    </citation>
    <scope>NUCLEOTIDE SEQUENCE [LARGE SCALE GENOMIC DNA]</scope>
    <source>
        <strain evidence="4 5">38H-sp</strain>
    </source>
</reference>
<dbReference type="EMBL" id="JBCHKQ010000002">
    <property type="protein sequence ID" value="MEM5947955.1"/>
    <property type="molecule type" value="Genomic_DNA"/>
</dbReference>
<name>A0ABU9UBC2_9SPIR</name>
<protein>
    <submittedName>
        <fullName evidence="4">Molybdopterin cofactor-binding domain-containing protein</fullName>
    </submittedName>
</protein>
<dbReference type="RefSeq" id="WP_420069401.1">
    <property type="nucleotide sequence ID" value="NZ_JBCHKQ010000002.1"/>
</dbReference>
<dbReference type="InterPro" id="IPR000674">
    <property type="entry name" value="Ald_Oxase/Xan_DH_a/b"/>
</dbReference>
<dbReference type="Proteomes" id="UP001466331">
    <property type="component" value="Unassembled WGS sequence"/>
</dbReference>
<accession>A0ABU9UBC2</accession>
<comment type="caution">
    <text evidence="4">The sequence shown here is derived from an EMBL/GenBank/DDBJ whole genome shotgun (WGS) entry which is preliminary data.</text>
</comment>
<evidence type="ECO:0000256" key="1">
    <source>
        <dbReference type="ARBA" id="ARBA00022505"/>
    </source>
</evidence>
<dbReference type="Gene3D" id="3.90.1170.50">
    <property type="entry name" value="Aldehyde oxidase/xanthine dehydrogenase, a/b hammerhead"/>
    <property type="match status" value="1"/>
</dbReference>
<dbReference type="InterPro" id="IPR016208">
    <property type="entry name" value="Ald_Oxase/xanthine_DH-like"/>
</dbReference>
<feature type="domain" description="Aldehyde oxidase/xanthine dehydrogenase a/b hammerhead" evidence="3">
    <location>
        <begin position="10"/>
        <end position="113"/>
    </location>
</feature>
<organism evidence="4 5">
    <name type="scientific">Rarispira pelagica</name>
    <dbReference type="NCBI Taxonomy" id="3141764"/>
    <lineage>
        <taxon>Bacteria</taxon>
        <taxon>Pseudomonadati</taxon>
        <taxon>Spirochaetota</taxon>
        <taxon>Spirochaetia</taxon>
        <taxon>Winmispirales</taxon>
        <taxon>Winmispiraceae</taxon>
        <taxon>Rarispira</taxon>
    </lineage>
</organism>
<evidence type="ECO:0000313" key="4">
    <source>
        <dbReference type="EMBL" id="MEM5947955.1"/>
    </source>
</evidence>
<dbReference type="Pfam" id="PF01315">
    <property type="entry name" value="Ald_Xan_dh_C"/>
    <property type="match status" value="1"/>
</dbReference>
<dbReference type="PANTHER" id="PTHR11908:SF132">
    <property type="entry name" value="ALDEHYDE OXIDASE 1-RELATED"/>
    <property type="match status" value="1"/>
</dbReference>
<keyword evidence="2" id="KW-0560">Oxidoreductase</keyword>
<gene>
    <name evidence="4" type="ORF">WKV44_05315</name>
</gene>
<dbReference type="InterPro" id="IPR036856">
    <property type="entry name" value="Ald_Oxase/Xan_DH_a/b_sf"/>
</dbReference>
<dbReference type="SUPFAM" id="SSF54665">
    <property type="entry name" value="CO dehydrogenase molybdoprotein N-domain-like"/>
    <property type="match status" value="1"/>
</dbReference>
<dbReference type="InterPro" id="IPR037165">
    <property type="entry name" value="AldOxase/xan_DH_Mopterin-bd_sf"/>
</dbReference>
<evidence type="ECO:0000313" key="5">
    <source>
        <dbReference type="Proteomes" id="UP001466331"/>
    </source>
</evidence>
<dbReference type="Gene3D" id="3.30.365.10">
    <property type="entry name" value="Aldehyde oxidase/xanthine dehydrogenase, molybdopterin binding domain"/>
    <property type="match status" value="2"/>
</dbReference>
<dbReference type="InterPro" id="IPR008274">
    <property type="entry name" value="AldOxase/xan_DH_MoCoBD1"/>
</dbReference>